<proteinExistence type="predicted"/>
<accession>A0AA39V886</accession>
<sequence>MKNTRISILALINLLQAISSLASSCAPINNVKVTFYGWPDNSPPGADNAFNCGRGNGPDGEPIAGGTGTYDDPISFATATDNNNLPKCGIIYVPSLRKYFRNEDDCAECKTDWDSSQEYHVDLWTGSNTQGGGQNQINCEDNLPGGQLTIINDAPDGLPVDTTELYDVTSNTCNSGTTYPVGDASSLCSGGFSGGPSGGSSVSQSQSSQTSTTFATVTTTSSAGNGRKHDDKSNTSTSVPDSSSTPETSCTWQGHCLGDPCQTYNDCDSTNICGSNGVCVPLSS</sequence>
<dbReference type="PROSITE" id="PS51257">
    <property type="entry name" value="PROKAR_LIPOPROTEIN"/>
    <property type="match status" value="1"/>
</dbReference>
<feature type="compositionally biased region" description="Low complexity" evidence="1">
    <location>
        <begin position="199"/>
        <end position="224"/>
    </location>
</feature>
<comment type="caution">
    <text evidence="3">The sequence shown here is derived from an EMBL/GenBank/DDBJ whole genome shotgun (WGS) entry which is preliminary data.</text>
</comment>
<feature type="signal peptide" evidence="2">
    <location>
        <begin position="1"/>
        <end position="22"/>
    </location>
</feature>
<keyword evidence="2" id="KW-0732">Signal</keyword>
<protein>
    <submittedName>
        <fullName evidence="3">Uncharacterized protein</fullName>
    </submittedName>
</protein>
<dbReference type="Proteomes" id="UP001166286">
    <property type="component" value="Unassembled WGS sequence"/>
</dbReference>
<dbReference type="AlphaFoldDB" id="A0AA39V886"/>
<feature type="chain" id="PRO_5041380784" evidence="2">
    <location>
        <begin position="23"/>
        <end position="284"/>
    </location>
</feature>
<keyword evidence="4" id="KW-1185">Reference proteome</keyword>
<dbReference type="EMBL" id="JAFEKC020000011">
    <property type="protein sequence ID" value="KAK0512100.1"/>
    <property type="molecule type" value="Genomic_DNA"/>
</dbReference>
<organism evidence="3 4">
    <name type="scientific">Cladonia borealis</name>
    <dbReference type="NCBI Taxonomy" id="184061"/>
    <lineage>
        <taxon>Eukaryota</taxon>
        <taxon>Fungi</taxon>
        <taxon>Dikarya</taxon>
        <taxon>Ascomycota</taxon>
        <taxon>Pezizomycotina</taxon>
        <taxon>Lecanoromycetes</taxon>
        <taxon>OSLEUM clade</taxon>
        <taxon>Lecanoromycetidae</taxon>
        <taxon>Lecanorales</taxon>
        <taxon>Lecanorineae</taxon>
        <taxon>Cladoniaceae</taxon>
        <taxon>Cladonia</taxon>
    </lineage>
</organism>
<evidence type="ECO:0000256" key="1">
    <source>
        <dbReference type="SAM" id="MobiDB-lite"/>
    </source>
</evidence>
<evidence type="ECO:0000313" key="4">
    <source>
        <dbReference type="Proteomes" id="UP001166286"/>
    </source>
</evidence>
<gene>
    <name evidence="3" type="ORF">JMJ35_005228</name>
</gene>
<name>A0AA39V886_9LECA</name>
<evidence type="ECO:0000256" key="2">
    <source>
        <dbReference type="SAM" id="SignalP"/>
    </source>
</evidence>
<feature type="compositionally biased region" description="Low complexity" evidence="1">
    <location>
        <begin position="234"/>
        <end position="246"/>
    </location>
</feature>
<evidence type="ECO:0000313" key="3">
    <source>
        <dbReference type="EMBL" id="KAK0512100.1"/>
    </source>
</evidence>
<reference evidence="3" key="1">
    <citation type="submission" date="2023-03" db="EMBL/GenBank/DDBJ databases">
        <title>Complete genome of Cladonia borealis.</title>
        <authorList>
            <person name="Park H."/>
        </authorList>
    </citation>
    <scope>NUCLEOTIDE SEQUENCE</scope>
    <source>
        <strain evidence="3">ANT050790</strain>
    </source>
</reference>
<feature type="region of interest" description="Disordered" evidence="1">
    <location>
        <begin position="198"/>
        <end position="246"/>
    </location>
</feature>